<keyword evidence="1 3" id="KW-0210">Decarboxylase</keyword>
<dbReference type="GO" id="GO:0071513">
    <property type="term" value="C:phosphopantothenoylcysteine decarboxylase complex"/>
    <property type="evidence" value="ECO:0007669"/>
    <property type="project" value="TreeGrafter"/>
</dbReference>
<name>A0A7C3J598_UNCW3</name>
<reference evidence="7" key="1">
    <citation type="journal article" date="2020" name="mSystems">
        <title>Genome- and Community-Level Interaction Insights into Carbon Utilization and Element Cycling Functions of Hydrothermarchaeota in Hydrothermal Sediment.</title>
        <authorList>
            <person name="Zhou Z."/>
            <person name="Liu Y."/>
            <person name="Xu W."/>
            <person name="Pan J."/>
            <person name="Luo Z.H."/>
            <person name="Li M."/>
        </authorList>
    </citation>
    <scope>NUCLEOTIDE SEQUENCE [LARGE SCALE GENOMIC DNA]</scope>
    <source>
        <strain evidence="7">SpSt-464</strain>
    </source>
</reference>
<dbReference type="Pfam" id="PF02441">
    <property type="entry name" value="Flavoprotein"/>
    <property type="match status" value="1"/>
</dbReference>
<evidence type="ECO:0000313" key="7">
    <source>
        <dbReference type="EMBL" id="HFK23136.1"/>
    </source>
</evidence>
<dbReference type="EC" id="6.3.2.5" evidence="3"/>
<comment type="cofactor">
    <cofactor evidence="3">
        <name>FMN</name>
        <dbReference type="ChEBI" id="CHEBI:58210"/>
    </cofactor>
    <text evidence="3">Binds 1 FMN per subunit.</text>
</comment>
<dbReference type="PANTHER" id="PTHR14359:SF6">
    <property type="entry name" value="PHOSPHOPANTOTHENOYLCYSTEINE DECARBOXYLASE"/>
    <property type="match status" value="1"/>
</dbReference>
<protein>
    <recommendedName>
        <fullName evidence="3">Coenzyme A biosynthesis bifunctional protein CoaBC</fullName>
    </recommendedName>
    <alternativeName>
        <fullName evidence="3">DNA/pantothenate metabolism flavoprotein</fullName>
    </alternativeName>
    <alternativeName>
        <fullName evidence="3">Phosphopantothenoylcysteine synthetase/decarboxylase</fullName>
        <shortName evidence="3">PPCS-PPCDC</shortName>
    </alternativeName>
    <domain>
        <recommendedName>
            <fullName evidence="3">Phosphopantothenoylcysteine decarboxylase</fullName>
            <shortName evidence="3">PPC decarboxylase</shortName>
            <shortName evidence="3">PPC-DC</shortName>
            <ecNumber evidence="3">4.1.1.36</ecNumber>
        </recommendedName>
        <alternativeName>
            <fullName evidence="3">CoaC</fullName>
        </alternativeName>
    </domain>
    <domain>
        <recommendedName>
            <fullName evidence="3">Phosphopantothenate--cysteine ligase</fullName>
            <ecNumber evidence="3">6.3.2.5</ecNumber>
        </recommendedName>
        <alternativeName>
            <fullName evidence="3">CoaB</fullName>
        </alternativeName>
        <alternativeName>
            <fullName evidence="3">Phosphopantothenoylcysteine synthetase</fullName>
            <shortName evidence="3">PPC synthetase</shortName>
            <shortName evidence="3">PPC-S</shortName>
        </alternativeName>
    </domain>
</protein>
<dbReference type="SUPFAM" id="SSF102645">
    <property type="entry name" value="CoaB-like"/>
    <property type="match status" value="1"/>
</dbReference>
<dbReference type="SUPFAM" id="SSF52507">
    <property type="entry name" value="Homo-oligomeric flavin-containing Cys decarboxylases, HFCD"/>
    <property type="match status" value="1"/>
</dbReference>
<organism evidence="7">
    <name type="scientific">candidate division WOR-3 bacterium</name>
    <dbReference type="NCBI Taxonomy" id="2052148"/>
    <lineage>
        <taxon>Bacteria</taxon>
        <taxon>Bacteria division WOR-3</taxon>
    </lineage>
</organism>
<comment type="function">
    <text evidence="3">Catalyzes two sequential steps in the biosynthesis of coenzyme A. In the first step cysteine is conjugated to 4'-phosphopantothenate to form 4-phosphopantothenoylcysteine. In the second step the latter compound is decarboxylated to form 4'-phosphopantotheine.</text>
</comment>
<keyword evidence="3 4" id="KW-0288">FMN</keyword>
<comment type="cofactor">
    <cofactor evidence="3">
        <name>Mg(2+)</name>
        <dbReference type="ChEBI" id="CHEBI:18420"/>
    </cofactor>
</comment>
<feature type="binding site" evidence="3">
    <location>
        <position position="276"/>
    </location>
    <ligand>
        <name>CTP</name>
        <dbReference type="ChEBI" id="CHEBI:37563"/>
    </ligand>
</feature>
<dbReference type="PANTHER" id="PTHR14359">
    <property type="entry name" value="HOMO-OLIGOMERIC FLAVIN CONTAINING CYS DECARBOXYLASE FAMILY"/>
    <property type="match status" value="1"/>
</dbReference>
<comment type="caution">
    <text evidence="3">Lacks conserved residue(s) required for the propagation of feature annotation.</text>
</comment>
<keyword evidence="2 3" id="KW-0456">Lyase</keyword>
<feature type="active site" description="Proton donor" evidence="3">
    <location>
        <position position="154"/>
    </location>
</feature>
<dbReference type="InterPro" id="IPR007085">
    <property type="entry name" value="DNA/pantothenate-metab_flavo_C"/>
</dbReference>
<comment type="similarity">
    <text evidence="3 4">In the C-terminal section; belongs to the PPC synthetase family.</text>
</comment>
<dbReference type="HAMAP" id="MF_02225">
    <property type="entry name" value="CoaBC"/>
    <property type="match status" value="1"/>
</dbReference>
<comment type="pathway">
    <text evidence="3 4">Cofactor biosynthesis; coenzyme A biosynthesis; CoA from (R)-pantothenate: step 2/5.</text>
</comment>
<dbReference type="UniPathway" id="UPA00241">
    <property type="reaction ID" value="UER00353"/>
</dbReference>
<feature type="binding site" evidence="3">
    <location>
        <position position="334"/>
    </location>
    <ligand>
        <name>CTP</name>
        <dbReference type="ChEBI" id="CHEBI:37563"/>
    </ligand>
</feature>
<dbReference type="NCBIfam" id="TIGR00521">
    <property type="entry name" value="coaBC_dfp"/>
    <property type="match status" value="1"/>
</dbReference>
<proteinExistence type="inferred from homology"/>
<evidence type="ECO:0000256" key="3">
    <source>
        <dbReference type="HAMAP-Rule" id="MF_02225"/>
    </source>
</evidence>
<feature type="domain" description="DNA/pantothenate metabolism flavoprotein C-terminal" evidence="6">
    <location>
        <begin position="182"/>
        <end position="382"/>
    </location>
</feature>
<dbReference type="InterPro" id="IPR003382">
    <property type="entry name" value="Flavoprotein"/>
</dbReference>
<dbReference type="GO" id="GO:0015937">
    <property type="term" value="P:coenzyme A biosynthetic process"/>
    <property type="evidence" value="ECO:0007669"/>
    <property type="project" value="UniProtKB-UniRule"/>
</dbReference>
<dbReference type="GO" id="GO:0046872">
    <property type="term" value="F:metal ion binding"/>
    <property type="evidence" value="ECO:0007669"/>
    <property type="project" value="UniProtKB-KW"/>
</dbReference>
<dbReference type="GO" id="GO:0004633">
    <property type="term" value="F:phosphopantothenoylcysteine decarboxylase activity"/>
    <property type="evidence" value="ECO:0007669"/>
    <property type="project" value="UniProtKB-UniRule"/>
</dbReference>
<dbReference type="GO" id="GO:0015941">
    <property type="term" value="P:pantothenate catabolic process"/>
    <property type="evidence" value="ECO:0007669"/>
    <property type="project" value="InterPro"/>
</dbReference>
<dbReference type="GO" id="GO:0010181">
    <property type="term" value="F:FMN binding"/>
    <property type="evidence" value="ECO:0007669"/>
    <property type="project" value="UniProtKB-UniRule"/>
</dbReference>
<comment type="pathway">
    <text evidence="3 4">Cofactor biosynthesis; coenzyme A biosynthesis; CoA from (R)-pantothenate: step 3/5.</text>
</comment>
<evidence type="ECO:0000256" key="1">
    <source>
        <dbReference type="ARBA" id="ARBA00022793"/>
    </source>
</evidence>
<feature type="binding site" evidence="3">
    <location>
        <position position="316"/>
    </location>
    <ligand>
        <name>CTP</name>
        <dbReference type="ChEBI" id="CHEBI:37563"/>
    </ligand>
</feature>
<evidence type="ECO:0000256" key="2">
    <source>
        <dbReference type="ARBA" id="ARBA00023239"/>
    </source>
</evidence>
<feature type="region of interest" description="Phosphopantothenoylcysteine decarboxylase" evidence="3">
    <location>
        <begin position="1"/>
        <end position="186"/>
    </location>
</feature>
<keyword evidence="3 4" id="KW-0285">Flavoprotein</keyword>
<dbReference type="Gene3D" id="3.40.50.1950">
    <property type="entry name" value="Flavin prenyltransferase-like"/>
    <property type="match status" value="1"/>
</dbReference>
<evidence type="ECO:0000259" key="6">
    <source>
        <dbReference type="Pfam" id="PF04127"/>
    </source>
</evidence>
<comment type="function">
    <text evidence="4">Catalyzes two steps in the biosynthesis of coenzyme A. In the first step cysteine is conjugated to 4'-phosphopantothenate to form 4-phosphopantothenoylcysteine, in the latter compound is decarboxylated to form 4'-phosphopantotheine.</text>
</comment>
<feature type="binding site" evidence="3">
    <location>
        <position position="285"/>
    </location>
    <ligand>
        <name>CTP</name>
        <dbReference type="ChEBI" id="CHEBI:37563"/>
    </ligand>
</feature>
<accession>A0A7C3J598</accession>
<dbReference type="AlphaFoldDB" id="A0A7C3J598"/>
<keyword evidence="3" id="KW-0511">Multifunctional enzyme</keyword>
<dbReference type="Gene3D" id="3.40.50.10300">
    <property type="entry name" value="CoaB-like"/>
    <property type="match status" value="1"/>
</dbReference>
<dbReference type="InterPro" id="IPR036551">
    <property type="entry name" value="Flavin_trans-like"/>
</dbReference>
<feature type="domain" description="Flavoprotein" evidence="5">
    <location>
        <begin position="3"/>
        <end position="169"/>
    </location>
</feature>
<dbReference type="InterPro" id="IPR005252">
    <property type="entry name" value="CoaBC"/>
</dbReference>
<dbReference type="Pfam" id="PF04127">
    <property type="entry name" value="DFP"/>
    <property type="match status" value="1"/>
</dbReference>
<dbReference type="InterPro" id="IPR035929">
    <property type="entry name" value="CoaB-like_sf"/>
</dbReference>
<gene>
    <name evidence="3 7" type="primary">coaBC</name>
    <name evidence="7" type="ORF">ENS15_00565</name>
</gene>
<keyword evidence="3" id="KW-0460">Magnesium</keyword>
<comment type="similarity">
    <text evidence="3 4">In the N-terminal section; belongs to the HFCD (homo-oligomeric flavin containing Cys decarboxylase) superfamily.</text>
</comment>
<sequence length="384" mass="43582">MSNILLGITGCISAYKAASLIREFKKNGDDVKVILTLNGSKFITPLTLRTLSENKVYTSLFDDENEWSTEHITLSRWADILVVAPASANIIGKFASGIADDLLSTTFLSFDKNVIVVPTMNKTMYENKATVENIRVLKERGVFVMEPEEGFLACGEEGKGRFPQIEKIFLLTKRLLFPEEKLKGKRIIITGGGTFERIDPVRVITNLSSGRMALSFAKAAYFNKAEKILFVHGRMDEKPFDFSENIYVESSEHLKNVLEEKVDQYDILIMAAAVTDFKTDYNKEKIKKKEELDIKLFKTEDILKSLKDKRILKIGFALESEKHLESGLKKLKEKNLDYIIINDKENLGKEKGSILIISKDGEKLSIENADKFEIALKVIEWIKF</sequence>
<dbReference type="EC" id="4.1.1.36" evidence="3"/>
<evidence type="ECO:0000259" key="5">
    <source>
        <dbReference type="Pfam" id="PF02441"/>
    </source>
</evidence>
<comment type="catalytic activity">
    <reaction evidence="3 4">
        <text>N-[(R)-4-phosphopantothenoyl]-L-cysteine + H(+) = (R)-4'-phosphopantetheine + CO2</text>
        <dbReference type="Rhea" id="RHEA:16793"/>
        <dbReference type="ChEBI" id="CHEBI:15378"/>
        <dbReference type="ChEBI" id="CHEBI:16526"/>
        <dbReference type="ChEBI" id="CHEBI:59458"/>
        <dbReference type="ChEBI" id="CHEBI:61723"/>
        <dbReference type="EC" id="4.1.1.36"/>
    </reaction>
</comment>
<keyword evidence="3 4" id="KW-0436">Ligase</keyword>
<feature type="binding site" evidence="3">
    <location>
        <position position="330"/>
    </location>
    <ligand>
        <name>CTP</name>
        <dbReference type="ChEBI" id="CHEBI:37563"/>
    </ligand>
</feature>
<comment type="caution">
    <text evidence="7">The sequence shown here is derived from an EMBL/GenBank/DDBJ whole genome shotgun (WGS) entry which is preliminary data.</text>
</comment>
<evidence type="ECO:0000256" key="4">
    <source>
        <dbReference type="RuleBase" id="RU364078"/>
    </source>
</evidence>
<dbReference type="EMBL" id="DSTT01000001">
    <property type="protein sequence ID" value="HFK23136.1"/>
    <property type="molecule type" value="Genomic_DNA"/>
</dbReference>
<comment type="catalytic activity">
    <reaction evidence="3 4">
        <text>(R)-4'-phosphopantothenate + L-cysteine + CTP = N-[(R)-4-phosphopantothenoyl]-L-cysteine + CMP + diphosphate + H(+)</text>
        <dbReference type="Rhea" id="RHEA:19397"/>
        <dbReference type="ChEBI" id="CHEBI:10986"/>
        <dbReference type="ChEBI" id="CHEBI:15378"/>
        <dbReference type="ChEBI" id="CHEBI:33019"/>
        <dbReference type="ChEBI" id="CHEBI:35235"/>
        <dbReference type="ChEBI" id="CHEBI:37563"/>
        <dbReference type="ChEBI" id="CHEBI:59458"/>
        <dbReference type="ChEBI" id="CHEBI:60377"/>
        <dbReference type="EC" id="6.3.2.5"/>
    </reaction>
</comment>
<keyword evidence="3" id="KW-0479">Metal-binding</keyword>
<dbReference type="GO" id="GO:0004632">
    <property type="term" value="F:phosphopantothenate--cysteine ligase activity"/>
    <property type="evidence" value="ECO:0007669"/>
    <property type="project" value="UniProtKB-UniRule"/>
</dbReference>
<feature type="region of interest" description="Phosphopantothenate--cysteine ligase" evidence="3">
    <location>
        <begin position="187"/>
        <end position="384"/>
    </location>
</feature>